<dbReference type="EMBL" id="VEPZ02000901">
    <property type="protein sequence ID" value="KAE8712149.1"/>
    <property type="molecule type" value="Genomic_DNA"/>
</dbReference>
<protein>
    <submittedName>
        <fullName evidence="1">Uncharacterized protein</fullName>
    </submittedName>
</protein>
<comment type="caution">
    <text evidence="1">The sequence shown here is derived from an EMBL/GenBank/DDBJ whole genome shotgun (WGS) entry which is preliminary data.</text>
</comment>
<reference evidence="1" key="1">
    <citation type="submission" date="2019-09" db="EMBL/GenBank/DDBJ databases">
        <title>Draft genome information of white flower Hibiscus syriacus.</title>
        <authorList>
            <person name="Kim Y.-M."/>
        </authorList>
    </citation>
    <scope>NUCLEOTIDE SEQUENCE [LARGE SCALE GENOMIC DNA]</scope>
    <source>
        <strain evidence="1">YM2019G1</strain>
    </source>
</reference>
<proteinExistence type="predicted"/>
<evidence type="ECO:0000313" key="1">
    <source>
        <dbReference type="EMBL" id="KAE8712149.1"/>
    </source>
</evidence>
<evidence type="ECO:0000313" key="2">
    <source>
        <dbReference type="Proteomes" id="UP000436088"/>
    </source>
</evidence>
<gene>
    <name evidence="1" type="ORF">F3Y22_tig00110263pilonHSYRG00081</name>
</gene>
<dbReference type="Proteomes" id="UP000436088">
    <property type="component" value="Unassembled WGS sequence"/>
</dbReference>
<dbReference type="AlphaFoldDB" id="A0A6A3BB93"/>
<sequence length="58" mass="6733">MEATNGVSPVCEMRVGLDMVAHIALQHGNIFKISFFIELSLMNGLWNFFSKFHDEFRR</sequence>
<name>A0A6A3BB93_HIBSY</name>
<organism evidence="1 2">
    <name type="scientific">Hibiscus syriacus</name>
    <name type="common">Rose of Sharon</name>
    <dbReference type="NCBI Taxonomy" id="106335"/>
    <lineage>
        <taxon>Eukaryota</taxon>
        <taxon>Viridiplantae</taxon>
        <taxon>Streptophyta</taxon>
        <taxon>Embryophyta</taxon>
        <taxon>Tracheophyta</taxon>
        <taxon>Spermatophyta</taxon>
        <taxon>Magnoliopsida</taxon>
        <taxon>eudicotyledons</taxon>
        <taxon>Gunneridae</taxon>
        <taxon>Pentapetalae</taxon>
        <taxon>rosids</taxon>
        <taxon>malvids</taxon>
        <taxon>Malvales</taxon>
        <taxon>Malvaceae</taxon>
        <taxon>Malvoideae</taxon>
        <taxon>Hibiscus</taxon>
    </lineage>
</organism>
<accession>A0A6A3BB93</accession>
<keyword evidence="2" id="KW-1185">Reference proteome</keyword>